<dbReference type="OrthoDB" id="9767869at2"/>
<organism evidence="7 8">
    <name type="scientific">Bacillus taeanensis</name>
    <dbReference type="NCBI Taxonomy" id="273032"/>
    <lineage>
        <taxon>Bacteria</taxon>
        <taxon>Bacillati</taxon>
        <taxon>Bacillota</taxon>
        <taxon>Bacilli</taxon>
        <taxon>Bacillales</taxon>
        <taxon>Bacillaceae</taxon>
        <taxon>Bacillus</taxon>
    </lineage>
</organism>
<dbReference type="GO" id="GO:0051537">
    <property type="term" value="F:2 iron, 2 sulfur cluster binding"/>
    <property type="evidence" value="ECO:0007669"/>
    <property type="project" value="UniProtKB-KW"/>
</dbReference>
<proteinExistence type="predicted"/>
<dbReference type="GO" id="GO:0005737">
    <property type="term" value="C:cytoplasm"/>
    <property type="evidence" value="ECO:0007669"/>
    <property type="project" value="TreeGrafter"/>
</dbReference>
<reference evidence="7 8" key="1">
    <citation type="submission" date="2018-07" db="EMBL/GenBank/DDBJ databases">
        <title>Lottiidibacillus patelloidae gen. nov., sp. nov., isolated from the intestinal tract of a marine limpet and the reclassification of B. taeanensis BH030017T, B. algicola KMM 3737T and B. hwajinpoensis SW-72T as genus Lottiidibacillus.</title>
        <authorList>
            <person name="Liu R."/>
            <person name="Huang Z."/>
        </authorList>
    </citation>
    <scope>NUCLEOTIDE SEQUENCE [LARGE SCALE GENOMIC DNA]</scope>
    <source>
        <strain evidence="7 8">BH030017</strain>
    </source>
</reference>
<dbReference type="Pfam" id="PF01266">
    <property type="entry name" value="DAO"/>
    <property type="match status" value="1"/>
</dbReference>
<dbReference type="InterPro" id="IPR038010">
    <property type="entry name" value="YhfW_C"/>
</dbReference>
<dbReference type="Gene3D" id="3.50.50.60">
    <property type="entry name" value="FAD/NAD(P)-binding domain"/>
    <property type="match status" value="1"/>
</dbReference>
<keyword evidence="4" id="KW-0411">Iron-sulfur</keyword>
<dbReference type="AlphaFoldDB" id="A0A366XS84"/>
<dbReference type="GO" id="GO:0046872">
    <property type="term" value="F:metal ion binding"/>
    <property type="evidence" value="ECO:0007669"/>
    <property type="project" value="UniProtKB-KW"/>
</dbReference>
<evidence type="ECO:0000256" key="4">
    <source>
        <dbReference type="ARBA" id="ARBA00023014"/>
    </source>
</evidence>
<dbReference type="GO" id="GO:0016705">
    <property type="term" value="F:oxidoreductase activity, acting on paired donors, with incorporation or reduction of molecular oxygen"/>
    <property type="evidence" value="ECO:0007669"/>
    <property type="project" value="UniProtKB-ARBA"/>
</dbReference>
<keyword evidence="8" id="KW-1185">Reference proteome</keyword>
<dbReference type="GO" id="GO:0004497">
    <property type="term" value="F:monooxygenase activity"/>
    <property type="evidence" value="ECO:0007669"/>
    <property type="project" value="UniProtKB-ARBA"/>
</dbReference>
<protein>
    <submittedName>
        <fullName evidence="7">FAD-dependent oxidoreductase</fullName>
    </submittedName>
</protein>
<dbReference type="PANTHER" id="PTHR13847:SF274">
    <property type="entry name" value="RIESKE 2FE-2S IRON-SULFUR PROTEIN YHFW-RELATED"/>
    <property type="match status" value="1"/>
</dbReference>
<dbReference type="InterPro" id="IPR017941">
    <property type="entry name" value="Rieske_2Fe-2S"/>
</dbReference>
<dbReference type="SUPFAM" id="SSF50022">
    <property type="entry name" value="ISP domain"/>
    <property type="match status" value="1"/>
</dbReference>
<dbReference type="Gene3D" id="2.102.10.10">
    <property type="entry name" value="Rieske [2Fe-2S] iron-sulphur domain"/>
    <property type="match status" value="1"/>
</dbReference>
<evidence type="ECO:0000256" key="5">
    <source>
        <dbReference type="ARBA" id="ARBA00023157"/>
    </source>
</evidence>
<dbReference type="GO" id="GO:0016020">
    <property type="term" value="C:membrane"/>
    <property type="evidence" value="ECO:0007669"/>
    <property type="project" value="InterPro"/>
</dbReference>
<dbReference type="InterPro" id="IPR036922">
    <property type="entry name" value="Rieske_2Fe-2S_sf"/>
</dbReference>
<accession>A0A366XS84</accession>
<dbReference type="SUPFAM" id="SSF51905">
    <property type="entry name" value="FAD/NAD(P)-binding domain"/>
    <property type="match status" value="1"/>
</dbReference>
<name>A0A366XS84_9BACI</name>
<dbReference type="Gene3D" id="3.30.9.10">
    <property type="entry name" value="D-Amino Acid Oxidase, subunit A, domain 2"/>
    <property type="match status" value="1"/>
</dbReference>
<gene>
    <name evidence="7" type="ORF">DS031_12745</name>
</gene>
<feature type="domain" description="Rieske" evidence="6">
    <location>
        <begin position="425"/>
        <end position="511"/>
    </location>
</feature>
<dbReference type="Proteomes" id="UP000253314">
    <property type="component" value="Unassembled WGS sequence"/>
</dbReference>
<dbReference type="InterPro" id="IPR006076">
    <property type="entry name" value="FAD-dep_OxRdtase"/>
</dbReference>
<evidence type="ECO:0000256" key="2">
    <source>
        <dbReference type="ARBA" id="ARBA00022723"/>
    </source>
</evidence>
<keyword evidence="1" id="KW-0001">2Fe-2S</keyword>
<evidence type="ECO:0000313" key="8">
    <source>
        <dbReference type="Proteomes" id="UP000253314"/>
    </source>
</evidence>
<dbReference type="InterPro" id="IPR036188">
    <property type="entry name" value="FAD/NAD-bd_sf"/>
</dbReference>
<keyword evidence="3" id="KW-0408">Iron</keyword>
<evidence type="ECO:0000256" key="1">
    <source>
        <dbReference type="ARBA" id="ARBA00022714"/>
    </source>
</evidence>
<keyword evidence="2" id="KW-0479">Metal-binding</keyword>
<dbReference type="RefSeq" id="WP_113806447.1">
    <property type="nucleotide sequence ID" value="NZ_QOCW01000012.1"/>
</dbReference>
<dbReference type="PRINTS" id="PR00162">
    <property type="entry name" value="RIESKE"/>
</dbReference>
<evidence type="ECO:0000256" key="3">
    <source>
        <dbReference type="ARBA" id="ARBA00023004"/>
    </source>
</evidence>
<evidence type="ECO:0000313" key="7">
    <source>
        <dbReference type="EMBL" id="RBW69240.1"/>
    </source>
</evidence>
<comment type="caution">
    <text evidence="7">The sequence shown here is derived from an EMBL/GenBank/DDBJ whole genome shotgun (WGS) entry which is preliminary data.</text>
</comment>
<dbReference type="PROSITE" id="PS51296">
    <property type="entry name" value="RIESKE"/>
    <property type="match status" value="1"/>
</dbReference>
<keyword evidence="5" id="KW-1015">Disulfide bond</keyword>
<dbReference type="PANTHER" id="PTHR13847">
    <property type="entry name" value="SARCOSINE DEHYDROGENASE-RELATED"/>
    <property type="match status" value="1"/>
</dbReference>
<dbReference type="InterPro" id="IPR005805">
    <property type="entry name" value="Rieske_Fe-S_prot_C"/>
</dbReference>
<dbReference type="CDD" id="cd03477">
    <property type="entry name" value="Rieske_YhfW_C"/>
    <property type="match status" value="1"/>
</dbReference>
<evidence type="ECO:0000259" key="6">
    <source>
        <dbReference type="PROSITE" id="PS51296"/>
    </source>
</evidence>
<dbReference type="EMBL" id="QOCW01000012">
    <property type="protein sequence ID" value="RBW69240.1"/>
    <property type="molecule type" value="Genomic_DNA"/>
</dbReference>
<dbReference type="FunFam" id="2.102.10.10:FF:000014">
    <property type="entry name" value="Oxidoreductase, FAD dependent"/>
    <property type="match status" value="1"/>
</dbReference>
<dbReference type="Pfam" id="PF00355">
    <property type="entry name" value="Rieske"/>
    <property type="match status" value="1"/>
</dbReference>
<sequence>MTEDNKRAIPQYPEPFWRESIHLPTYERLSEDISVDAAIVGGGITGVTAAYLLAKEGLNVILLEAGRILNGTTGHTTAKITTQHDLIYDEFLQHFGEEKSKLYYEANTNALNFIKHTVNELKMDCDFTDEDAYLYSTSYKYAEKIEKEYKAYQTLGINGETVKNIPFDIPTTAALIMKNQAQFHPLKYLAVLVNEFTKLGGIIYEQTTAVDIKDDLKPTIYTRDGHKVSCDNVLICSHFPFYDGLGFYFSRMYAEKSYVIGVKTKKNFPGGMYLSVDETVRSLRSTTINGNKLVLIGGESHKTGQGIDTMLHYNVLETFADEVLGIKEYLYRWSAQDLITLDKLPYIGRISTRHPNILVATGYRKWGMTNGTAAALLMRDIILEKKNPYEELYTPSRFKADPTIKNFIVQNADVAAHLLEGKFDLTYKRIDELAHDEGAVVRVNGKRAGAYKDSKGCLHIVDTTCTHLGCEVEWNGGDRTWDCPCHGSRYSIEGEVIEGPANKSLKKIDEN</sequence>